<dbReference type="Pfam" id="PF06620">
    <property type="entry name" value="DUF1150"/>
    <property type="match status" value="1"/>
</dbReference>
<protein>
    <submittedName>
        <fullName evidence="1">DUF1150 family protein</fullName>
    </submittedName>
</protein>
<keyword evidence="2" id="KW-1185">Reference proteome</keyword>
<dbReference type="Proteomes" id="UP001595593">
    <property type="component" value="Unassembled WGS sequence"/>
</dbReference>
<evidence type="ECO:0000313" key="2">
    <source>
        <dbReference type="Proteomes" id="UP001595593"/>
    </source>
</evidence>
<reference evidence="2" key="1">
    <citation type="journal article" date="2019" name="Int. J. Syst. Evol. Microbiol.">
        <title>The Global Catalogue of Microorganisms (GCM) 10K type strain sequencing project: providing services to taxonomists for standard genome sequencing and annotation.</title>
        <authorList>
            <consortium name="The Broad Institute Genomics Platform"/>
            <consortium name="The Broad Institute Genome Sequencing Center for Infectious Disease"/>
            <person name="Wu L."/>
            <person name="Ma J."/>
        </authorList>
    </citation>
    <scope>NUCLEOTIDE SEQUENCE [LARGE SCALE GENOMIC DNA]</scope>
    <source>
        <strain evidence="2">KCTC 52094</strain>
    </source>
</reference>
<gene>
    <name evidence="1" type="ORF">ACFOD4_12090</name>
</gene>
<sequence length="88" mass="9373">MTNHKGAMMEKHSVTRPFAASDVLRQLTAADWARFGADQIAYIRPIEVDGQQAVAIHSADGTQIGAAPDAGLATAAILQHEMLPVLVH</sequence>
<dbReference type="InterPro" id="IPR009531">
    <property type="entry name" value="DUF1150"/>
</dbReference>
<dbReference type="EMBL" id="JBHRTN010000010">
    <property type="protein sequence ID" value="MFC3125806.1"/>
    <property type="molecule type" value="Genomic_DNA"/>
</dbReference>
<proteinExistence type="predicted"/>
<comment type="caution">
    <text evidence="1">The sequence shown here is derived from an EMBL/GenBank/DDBJ whole genome shotgun (WGS) entry which is preliminary data.</text>
</comment>
<name>A0ABV7G2A0_9PROT</name>
<evidence type="ECO:0000313" key="1">
    <source>
        <dbReference type="EMBL" id="MFC3125806.1"/>
    </source>
</evidence>
<accession>A0ABV7G2A0</accession>
<organism evidence="1 2">
    <name type="scientific">Teichococcus globiformis</name>
    <dbReference type="NCBI Taxonomy" id="2307229"/>
    <lineage>
        <taxon>Bacteria</taxon>
        <taxon>Pseudomonadati</taxon>
        <taxon>Pseudomonadota</taxon>
        <taxon>Alphaproteobacteria</taxon>
        <taxon>Acetobacterales</taxon>
        <taxon>Roseomonadaceae</taxon>
        <taxon>Roseomonas</taxon>
    </lineage>
</organism>
<dbReference type="RefSeq" id="WP_379596728.1">
    <property type="nucleotide sequence ID" value="NZ_JBHRTN010000010.1"/>
</dbReference>